<dbReference type="EMBL" id="CP003178">
    <property type="protein sequence ID" value="AEV98527.1"/>
    <property type="molecule type" value="Genomic_DNA"/>
</dbReference>
<keyword evidence="2" id="KW-0472">Membrane</keyword>
<keyword evidence="5" id="KW-0732">Signal</keyword>
<dbReference type="SUPFAM" id="SSF56935">
    <property type="entry name" value="Porins"/>
    <property type="match status" value="1"/>
</dbReference>
<dbReference type="Gene3D" id="2.40.170.20">
    <property type="entry name" value="TonB-dependent receptor, beta-barrel domain"/>
    <property type="match status" value="1"/>
</dbReference>
<accession>G8THT2</accession>
<dbReference type="SUPFAM" id="SSF49478">
    <property type="entry name" value="Cna protein B-type domain"/>
    <property type="match status" value="1"/>
</dbReference>
<dbReference type="KEGG" id="nko:Niako_2172"/>
<evidence type="ECO:0000256" key="3">
    <source>
        <dbReference type="ARBA" id="ARBA00023237"/>
    </source>
</evidence>
<dbReference type="RefSeq" id="WP_014218441.1">
    <property type="nucleotide sequence ID" value="NC_016609.1"/>
</dbReference>
<dbReference type="eggNOG" id="COG1629">
    <property type="taxonomic scope" value="Bacteria"/>
</dbReference>
<gene>
    <name evidence="7" type="ordered locus">Niako_2172</name>
</gene>
<dbReference type="InterPro" id="IPR037066">
    <property type="entry name" value="Plug_dom_sf"/>
</dbReference>
<dbReference type="GO" id="GO:0009279">
    <property type="term" value="C:cell outer membrane"/>
    <property type="evidence" value="ECO:0007669"/>
    <property type="project" value="UniProtKB-SubCell"/>
</dbReference>
<dbReference type="Pfam" id="PF13620">
    <property type="entry name" value="CarboxypepD_reg"/>
    <property type="match status" value="1"/>
</dbReference>
<dbReference type="Pfam" id="PF14905">
    <property type="entry name" value="OMP_b-brl_3"/>
    <property type="match status" value="1"/>
</dbReference>
<keyword evidence="3" id="KW-0998">Cell outer membrane</keyword>
<evidence type="ECO:0000313" key="7">
    <source>
        <dbReference type="EMBL" id="AEV98527.1"/>
    </source>
</evidence>
<feature type="chain" id="PRO_5003517454" evidence="5">
    <location>
        <begin position="22"/>
        <end position="831"/>
    </location>
</feature>
<dbReference type="STRING" id="700598.Niako_2172"/>
<reference evidence="7 8" key="1">
    <citation type="submission" date="2011-12" db="EMBL/GenBank/DDBJ databases">
        <title>The complete genome of Niastella koreensis GR20-10.</title>
        <authorList>
            <consortium name="US DOE Joint Genome Institute (JGI-PGF)"/>
            <person name="Lucas S."/>
            <person name="Han J."/>
            <person name="Lapidus A."/>
            <person name="Bruce D."/>
            <person name="Goodwin L."/>
            <person name="Pitluck S."/>
            <person name="Peters L."/>
            <person name="Kyrpides N."/>
            <person name="Mavromatis K."/>
            <person name="Ivanova N."/>
            <person name="Mikhailova N."/>
            <person name="Davenport K."/>
            <person name="Saunders E."/>
            <person name="Detter J.C."/>
            <person name="Tapia R."/>
            <person name="Han C."/>
            <person name="Land M."/>
            <person name="Hauser L."/>
            <person name="Markowitz V."/>
            <person name="Cheng J.-F."/>
            <person name="Hugenholtz P."/>
            <person name="Woyke T."/>
            <person name="Wu D."/>
            <person name="Tindall B."/>
            <person name="Pomrenke H."/>
            <person name="Brambilla E."/>
            <person name="Klenk H.-P."/>
            <person name="Eisen J.A."/>
        </authorList>
    </citation>
    <scope>NUCLEOTIDE SEQUENCE [LARGE SCALE GENOMIC DNA]</scope>
    <source>
        <strain evidence="8">DSM 17620 / KACC 11465 / NBRC 106392 / GR20-10</strain>
    </source>
</reference>
<dbReference type="HOGENOM" id="CLU_017617_1_0_10"/>
<name>G8THT2_NIAKG</name>
<dbReference type="InterPro" id="IPR041700">
    <property type="entry name" value="OMP_b-brl_3"/>
</dbReference>
<proteinExistence type="predicted"/>
<comment type="subcellular location">
    <subcellularLocation>
        <location evidence="1">Cell outer membrane</location>
    </subcellularLocation>
</comment>
<sequence length="831" mass="93371">MKIRSVWPLVLLCFVYSVVNAQSRSGKVSGVITDDNAQPVESATASLQRAKDSSLLKVALTDKFGLFEFENLAQGDYFVIVTAVGFIKTSSKKFTLAPSAVYKIPSFQLKKSEAKALGAVTVTGKRPLIENKIDRMVVNVEAAPTNAGASAMEVLEKSPGITVSNDGEISLKGKQGVKILLDGKPTYLSAADLANVLKNLPASALDQIEIMTNPPARYEASGNSGIINIKTKKSLAEGLNGSATMGGTVSFFKRNNEWLFPLKTTSSINLNYRKGKWNLFGNYNYNYRENSGALDLTRRFYEKDGSLNSTSFTHTDFNFRNNNHTLKMGFDYYANKKNVIGIVMSGFGFFGRPTPTSNQVISQPDGSTESVLLSNNYNKNDFYNYSANINYKHSFDSSGRELTVDLDYMGYTNSAKNTLYTYIYDGMGNNLGNLTLYGDIPGVINIYSIKSDYVHPLKHNLRFDAGIKISDVTNDNEVKYQRNDNGTWKPDDRSNHFIYRENINAGYISLNKKWKKWSAQAGLRVENTNARGNQVTNDSSFTRNYTNLFPTGYINYDVNKNHSFTLSFGRRIERPNYQDLNPFIWFLDSLQYRQGNPYLLPQYSNNLELRHTLSGRFTTTLNYTVTDDVISQLLKQNTEKRITYLTTDNVARLKNIGVAVNAPFSPVKGWNVNLFVNVFNNRYTGVYYNSYTGKNDPIDIGYTSALVNVSNSFSFKKGWSAELTGWYRGKTIEQLTIADPMYFMSLGGQKLVMKGKGTVRLNIRDPFHWQQFTGRTLYSDIDVKIHNRWDNRNVTATFSYRFGKSSVAQARRRTSGVTDEQNRAGGAGNKE</sequence>
<dbReference type="Proteomes" id="UP000005438">
    <property type="component" value="Chromosome"/>
</dbReference>
<dbReference type="Gene3D" id="2.60.40.1120">
    <property type="entry name" value="Carboxypeptidase-like, regulatory domain"/>
    <property type="match status" value="1"/>
</dbReference>
<feature type="domain" description="Outer membrane protein beta-barrel" evidence="6">
    <location>
        <begin position="393"/>
        <end position="800"/>
    </location>
</feature>
<feature type="signal peptide" evidence="5">
    <location>
        <begin position="1"/>
        <end position="21"/>
    </location>
</feature>
<evidence type="ECO:0000259" key="6">
    <source>
        <dbReference type="Pfam" id="PF14905"/>
    </source>
</evidence>
<organism evidence="7 8">
    <name type="scientific">Niastella koreensis (strain DSM 17620 / KACC 11465 / NBRC 106392 / GR20-10)</name>
    <dbReference type="NCBI Taxonomy" id="700598"/>
    <lineage>
        <taxon>Bacteria</taxon>
        <taxon>Pseudomonadati</taxon>
        <taxon>Bacteroidota</taxon>
        <taxon>Chitinophagia</taxon>
        <taxon>Chitinophagales</taxon>
        <taxon>Chitinophagaceae</taxon>
        <taxon>Niastella</taxon>
    </lineage>
</organism>
<evidence type="ECO:0000256" key="1">
    <source>
        <dbReference type="ARBA" id="ARBA00004442"/>
    </source>
</evidence>
<dbReference type="AlphaFoldDB" id="G8THT2"/>
<feature type="region of interest" description="Disordered" evidence="4">
    <location>
        <begin position="811"/>
        <end position="831"/>
    </location>
</feature>
<keyword evidence="7" id="KW-0675">Receptor</keyword>
<evidence type="ECO:0000256" key="2">
    <source>
        <dbReference type="ARBA" id="ARBA00023136"/>
    </source>
</evidence>
<dbReference type="PATRIC" id="fig|700598.3.peg.2230"/>
<evidence type="ECO:0000256" key="5">
    <source>
        <dbReference type="SAM" id="SignalP"/>
    </source>
</evidence>
<dbReference type="PANTHER" id="PTHR40980:SF4">
    <property type="entry name" value="TONB-DEPENDENT RECEPTOR-LIKE BETA-BARREL DOMAIN-CONTAINING PROTEIN"/>
    <property type="match status" value="1"/>
</dbReference>
<dbReference type="PANTHER" id="PTHR40980">
    <property type="entry name" value="PLUG DOMAIN-CONTAINING PROTEIN"/>
    <property type="match status" value="1"/>
</dbReference>
<dbReference type="Gene3D" id="2.170.130.10">
    <property type="entry name" value="TonB-dependent receptor, plug domain"/>
    <property type="match status" value="1"/>
</dbReference>
<dbReference type="InterPro" id="IPR036942">
    <property type="entry name" value="Beta-barrel_TonB_sf"/>
</dbReference>
<protein>
    <submittedName>
        <fullName evidence="7">TonB-dependent receptor plug</fullName>
    </submittedName>
</protein>
<evidence type="ECO:0000256" key="4">
    <source>
        <dbReference type="SAM" id="MobiDB-lite"/>
    </source>
</evidence>
<evidence type="ECO:0000313" key="8">
    <source>
        <dbReference type="Proteomes" id="UP000005438"/>
    </source>
</evidence>
<dbReference type="OrthoDB" id="905812at2"/>